<evidence type="ECO:0000313" key="1">
    <source>
        <dbReference type="EMBL" id="MBE0370605.1"/>
    </source>
</evidence>
<evidence type="ECO:0008006" key="3">
    <source>
        <dbReference type="Google" id="ProtNLM"/>
    </source>
</evidence>
<proteinExistence type="predicted"/>
<protein>
    <recommendedName>
        <fullName evidence="3">TonB C-terminal domain-containing protein</fullName>
    </recommendedName>
</protein>
<sequence>MQYSDTPTMAMPKVSDLKRPELDLKEFKIIDTFSSSIPMLQVEHLDRVPIVVRQQYIKPPKSIRKYGNKRIETKVELIIDQTGKPYIKKIVDAVYPEMVDTIREWVRHARFEIPKKEGRPVQAVYFYGINFNYG</sequence>
<reference evidence="1 2" key="1">
    <citation type="submission" date="2015-03" db="EMBL/GenBank/DDBJ databases">
        <title>Genome sequence of Pseudoalteromonas aurantia.</title>
        <authorList>
            <person name="Xie B.-B."/>
            <person name="Rong J.-C."/>
            <person name="Qin Q.-L."/>
            <person name="Zhang Y.-Z."/>
        </authorList>
    </citation>
    <scope>NUCLEOTIDE SEQUENCE [LARGE SCALE GENOMIC DNA]</scope>
    <source>
        <strain evidence="1 2">208</strain>
    </source>
</reference>
<dbReference type="EMBL" id="AQGV01000015">
    <property type="protein sequence ID" value="MBE0370605.1"/>
    <property type="molecule type" value="Genomic_DNA"/>
</dbReference>
<gene>
    <name evidence="1" type="ORF">PAUR_b0677</name>
</gene>
<evidence type="ECO:0000313" key="2">
    <source>
        <dbReference type="Proteomes" id="UP000615755"/>
    </source>
</evidence>
<accession>A0ABR9EHX3</accession>
<comment type="caution">
    <text evidence="1">The sequence shown here is derived from an EMBL/GenBank/DDBJ whole genome shotgun (WGS) entry which is preliminary data.</text>
</comment>
<dbReference type="Proteomes" id="UP000615755">
    <property type="component" value="Unassembled WGS sequence"/>
</dbReference>
<organism evidence="1 2">
    <name type="scientific">Pseudoalteromonas aurantia 208</name>
    <dbReference type="NCBI Taxonomy" id="1314867"/>
    <lineage>
        <taxon>Bacteria</taxon>
        <taxon>Pseudomonadati</taxon>
        <taxon>Pseudomonadota</taxon>
        <taxon>Gammaproteobacteria</taxon>
        <taxon>Alteromonadales</taxon>
        <taxon>Pseudoalteromonadaceae</taxon>
        <taxon>Pseudoalteromonas</taxon>
    </lineage>
</organism>
<name>A0ABR9EHX3_9GAMM</name>
<keyword evidence="2" id="KW-1185">Reference proteome</keyword>